<dbReference type="OrthoDB" id="428346at2759"/>
<dbReference type="PANTHER" id="PTHR31889:SF2">
    <property type="entry name" value="FUCOSYLTRANSFERASE 3"/>
    <property type="match status" value="1"/>
</dbReference>
<dbReference type="EMBL" id="JAKUCV010004931">
    <property type="protein sequence ID" value="KAJ4833486.1"/>
    <property type="molecule type" value="Genomic_DNA"/>
</dbReference>
<gene>
    <name evidence="8" type="ORF">Tsubulata_006651</name>
</gene>
<sequence length="1468" mass="169525">MITRMLLNTIIFNKTSLACLIALLLGIKAITIYGRTKLDLSEAFDRAKVIVGRAQTVSQTAGVEDKPFTSQFNDKLLGGLLPSGFNEESCLSRYQSSFYRKHPSQKPSPYLLSKLRQYELLHRRCGPHTKSYSRTLQQLHAGDQRFNATDCKYVVWVDYSGLGNKILTMAASFLYALLTNRVLLIEQPDDMANLFCEPFPNTSWLLPTDFPIDFNSLSQEDAHCYGKVLKDKIINGSPDKLPSFLYLHLPHDYNDYDKLFFCDEHQTPLKQVPWLILVSNNYFVPALFQMPSFEQELDRMFPNKETVFHHLGRYLFHPSNHVWGLIIRYYQAYLARADEIVGIQIRVFDSSDGLLQHVMDQILACTQRENLLPQLLDTQTPVAYHSGSRTSKAILVTSLYTWYYEHLKDMYWLKPTSTGEVIGIHQPSQEGSQQFGNNMHNVKAWAEMNLLSFSNVLVTSGWSTFGYVAQGLGGLKPWILFKPQNQTTPEPPCQRVMSTEPCFHSPPEIQCKGKINEDKGSVLNVRHCEDELLCTYFVSFACQFSDDKLLGGLLASGIDEESCLSRHQSSLYRKTSPHKPSAYLLSKLRKYEDLHKRCGPYTESYNRTMQLLDTNSTKNSTADCNYIVWIPSNGLGNRILSMASSFLYALLTNRVLLVHFGGDMDDLFCEPFPNTSWLLPKEFRHPGNKYLHSYGSLLKNNNNNTSNLLPPSFLYLCTAFDCHEYDKLFLQDEYQAFLEKVPWLLLRSEQYFAPYLFLMQSFKQEITKMFPDKEATFHHLGRYLFHPSNQAWGLITRFYETYLAKADERVGLQVRVFDTKASPSEKVRDQILACLTWEKLLPQLDPQNQRLVASPSKNRTSKAVLVTSLYPVYYEYLKNMYWLKPSVNGEIVGIYQPSHEEFQHSDDNMHNVKALAEIYLLSLSDTLVTSSWSTFGYVAHGLAGLRPWILFMPDQQWIPDPPCKRAMSMEPCFHFPPNYDIQARKILDTGPLDPQIRHCEDVDHGELLYLLSYFGFDEESCLSRYQSVLYRKNSPHKPSAYLVSKLRKYEELHKRCGPYTESYNRTLQKLDTNTTGNSTTDCNYVVWLPSNGLGNRIISTAATFLYALLTNRILLVRYGTDMDDLFCEPFPNTSWLLPKEFPLWNQFDNDGHRSLHSYGSLLKNNNRSTSNVPSPSFLYLCTAFDYEEYDKLFYQGEYQPFLEKVPWLFLRSDQYFVPYLFLMQSFKQEITNLFPDKYTIFHHLGRYLFHPSNQAWGLITRFYETYLARADKRMGLQVRVFDPKASPSEKVTDSILACIKQEKLLPELENQRLLAASPSKNQTSKAVLVTSLYSVYYEYLKNMYWLKPSVGGENVGIYQPSHEEFQHFGDNMHNVKALAEIYLLSLSDMLVTSSWSTFGYVAHGLAGLRPWLLFMPYRQWTPNPPCKRAMSMEPCFHFPPNFDRKAHKIHDTGAHDPHIRQCEDVDHG</sequence>
<dbReference type="GO" id="GO:0008107">
    <property type="term" value="F:galactoside 2-alpha-L-fucosyltransferase activity"/>
    <property type="evidence" value="ECO:0007669"/>
    <property type="project" value="InterPro"/>
</dbReference>
<evidence type="ECO:0000256" key="3">
    <source>
        <dbReference type="ARBA" id="ARBA00022676"/>
    </source>
</evidence>
<keyword evidence="7" id="KW-0961">Cell wall biogenesis/degradation</keyword>
<evidence type="ECO:0008006" key="10">
    <source>
        <dbReference type="Google" id="ProtNLM"/>
    </source>
</evidence>
<dbReference type="GO" id="GO:0016020">
    <property type="term" value="C:membrane"/>
    <property type="evidence" value="ECO:0007669"/>
    <property type="project" value="InterPro"/>
</dbReference>
<name>A0A9Q0FL92_9ROSI</name>
<dbReference type="GO" id="GO:0005794">
    <property type="term" value="C:Golgi apparatus"/>
    <property type="evidence" value="ECO:0007669"/>
    <property type="project" value="UniProtKB-SubCell"/>
</dbReference>
<proteinExistence type="inferred from homology"/>
<dbReference type="GO" id="GO:0042546">
    <property type="term" value="P:cell wall biogenesis"/>
    <property type="evidence" value="ECO:0007669"/>
    <property type="project" value="InterPro"/>
</dbReference>
<feature type="non-terminal residue" evidence="8">
    <location>
        <position position="1468"/>
    </location>
</feature>
<dbReference type="FunFam" id="3.40.50.11340:FF:000005">
    <property type="entry name" value="Galactoside 2-alpha-L-fucosyltransferase"/>
    <property type="match status" value="3"/>
</dbReference>
<evidence type="ECO:0000256" key="7">
    <source>
        <dbReference type="ARBA" id="ARBA00023316"/>
    </source>
</evidence>
<dbReference type="Gene3D" id="3.40.50.11340">
    <property type="match status" value="3"/>
</dbReference>
<dbReference type="GO" id="GO:0009969">
    <property type="term" value="P:xyloglucan biosynthetic process"/>
    <property type="evidence" value="ECO:0007669"/>
    <property type="project" value="TreeGrafter"/>
</dbReference>
<comment type="similarity">
    <text evidence="2">Belongs to the glycosyltransferase 37 family.</text>
</comment>
<keyword evidence="3" id="KW-0328">Glycosyltransferase</keyword>
<dbReference type="PANTHER" id="PTHR31889">
    <property type="entry name" value="FUCOSYLTRANSFERASE 2-RELATED"/>
    <property type="match status" value="1"/>
</dbReference>
<dbReference type="GO" id="GO:0071555">
    <property type="term" value="P:cell wall organization"/>
    <property type="evidence" value="ECO:0007669"/>
    <property type="project" value="UniProtKB-KW"/>
</dbReference>
<comment type="subcellular location">
    <subcellularLocation>
        <location evidence="1">Golgi apparatus</location>
    </subcellularLocation>
</comment>
<dbReference type="Pfam" id="PF03254">
    <property type="entry name" value="XG_FTase"/>
    <property type="match status" value="3"/>
</dbReference>
<comment type="caution">
    <text evidence="8">The sequence shown here is derived from an EMBL/GenBank/DDBJ whole genome shotgun (WGS) entry which is preliminary data.</text>
</comment>
<evidence type="ECO:0000313" key="8">
    <source>
        <dbReference type="EMBL" id="KAJ4833486.1"/>
    </source>
</evidence>
<reference evidence="8" key="1">
    <citation type="submission" date="2022-02" db="EMBL/GenBank/DDBJ databases">
        <authorList>
            <person name="Henning P.M."/>
            <person name="McCubbin A.G."/>
            <person name="Shore J.S."/>
        </authorList>
    </citation>
    <scope>NUCLEOTIDE SEQUENCE</scope>
    <source>
        <strain evidence="8">F60SS</strain>
        <tissue evidence="8">Leaves</tissue>
    </source>
</reference>
<evidence type="ECO:0000256" key="5">
    <source>
        <dbReference type="ARBA" id="ARBA00023034"/>
    </source>
</evidence>
<keyword evidence="4" id="KW-0808">Transferase</keyword>
<accession>A0A9Q0FL92</accession>
<dbReference type="InterPro" id="IPR004938">
    <property type="entry name" value="XG_FTase"/>
</dbReference>
<evidence type="ECO:0000256" key="4">
    <source>
        <dbReference type="ARBA" id="ARBA00022679"/>
    </source>
</evidence>
<organism evidence="8 9">
    <name type="scientific">Turnera subulata</name>
    <dbReference type="NCBI Taxonomy" id="218843"/>
    <lineage>
        <taxon>Eukaryota</taxon>
        <taxon>Viridiplantae</taxon>
        <taxon>Streptophyta</taxon>
        <taxon>Embryophyta</taxon>
        <taxon>Tracheophyta</taxon>
        <taxon>Spermatophyta</taxon>
        <taxon>Magnoliopsida</taxon>
        <taxon>eudicotyledons</taxon>
        <taxon>Gunneridae</taxon>
        <taxon>Pentapetalae</taxon>
        <taxon>rosids</taxon>
        <taxon>fabids</taxon>
        <taxon>Malpighiales</taxon>
        <taxon>Passifloraceae</taxon>
        <taxon>Turnera</taxon>
    </lineage>
</organism>
<keyword evidence="6" id="KW-0325">Glycoprotein</keyword>
<evidence type="ECO:0000313" key="9">
    <source>
        <dbReference type="Proteomes" id="UP001141552"/>
    </source>
</evidence>
<keyword evidence="5" id="KW-0333">Golgi apparatus</keyword>
<evidence type="ECO:0000256" key="6">
    <source>
        <dbReference type="ARBA" id="ARBA00023180"/>
    </source>
</evidence>
<evidence type="ECO:0000256" key="1">
    <source>
        <dbReference type="ARBA" id="ARBA00004555"/>
    </source>
</evidence>
<evidence type="ECO:0000256" key="2">
    <source>
        <dbReference type="ARBA" id="ARBA00010481"/>
    </source>
</evidence>
<dbReference type="Proteomes" id="UP001141552">
    <property type="component" value="Unassembled WGS sequence"/>
</dbReference>
<protein>
    <recommendedName>
        <fullName evidence="10">Fucosyltransferase</fullName>
    </recommendedName>
</protein>
<keyword evidence="9" id="KW-1185">Reference proteome</keyword>
<reference evidence="8" key="2">
    <citation type="journal article" date="2023" name="Plants (Basel)">
        <title>Annotation of the Turnera subulata (Passifloraceae) Draft Genome Reveals the S-Locus Evolved after the Divergence of Turneroideae from Passifloroideae in a Stepwise Manner.</title>
        <authorList>
            <person name="Henning P.M."/>
            <person name="Roalson E.H."/>
            <person name="Mir W."/>
            <person name="McCubbin A.G."/>
            <person name="Shore J.S."/>
        </authorList>
    </citation>
    <scope>NUCLEOTIDE SEQUENCE</scope>
    <source>
        <strain evidence="8">F60SS</strain>
    </source>
</reference>